<dbReference type="EMBL" id="JARAKH010000014">
    <property type="protein sequence ID" value="KAK8397315.1"/>
    <property type="molecule type" value="Genomic_DNA"/>
</dbReference>
<organism evidence="1 2">
    <name type="scientific">Scylla paramamosain</name>
    <name type="common">Mud crab</name>
    <dbReference type="NCBI Taxonomy" id="85552"/>
    <lineage>
        <taxon>Eukaryota</taxon>
        <taxon>Metazoa</taxon>
        <taxon>Ecdysozoa</taxon>
        <taxon>Arthropoda</taxon>
        <taxon>Crustacea</taxon>
        <taxon>Multicrustacea</taxon>
        <taxon>Malacostraca</taxon>
        <taxon>Eumalacostraca</taxon>
        <taxon>Eucarida</taxon>
        <taxon>Decapoda</taxon>
        <taxon>Pleocyemata</taxon>
        <taxon>Brachyura</taxon>
        <taxon>Eubrachyura</taxon>
        <taxon>Portunoidea</taxon>
        <taxon>Portunidae</taxon>
        <taxon>Portuninae</taxon>
        <taxon>Scylla</taxon>
    </lineage>
</organism>
<evidence type="ECO:0000313" key="1">
    <source>
        <dbReference type="EMBL" id="KAK8397315.1"/>
    </source>
</evidence>
<proteinExistence type="predicted"/>
<gene>
    <name evidence="1" type="ORF">O3P69_004782</name>
</gene>
<keyword evidence="2" id="KW-1185">Reference proteome</keyword>
<protein>
    <submittedName>
        <fullName evidence="1">Uncharacterized protein</fullName>
    </submittedName>
</protein>
<evidence type="ECO:0000313" key="2">
    <source>
        <dbReference type="Proteomes" id="UP001487740"/>
    </source>
</evidence>
<dbReference type="AlphaFoldDB" id="A0AAW0UB97"/>
<comment type="caution">
    <text evidence="1">The sequence shown here is derived from an EMBL/GenBank/DDBJ whole genome shotgun (WGS) entry which is preliminary data.</text>
</comment>
<reference evidence="1 2" key="1">
    <citation type="submission" date="2023-03" db="EMBL/GenBank/DDBJ databases">
        <title>High-quality genome of Scylla paramamosain provides insights in environmental adaptation.</title>
        <authorList>
            <person name="Zhang L."/>
        </authorList>
    </citation>
    <scope>NUCLEOTIDE SEQUENCE [LARGE SCALE GENOMIC DNA]</scope>
    <source>
        <strain evidence="1">LZ_2023a</strain>
        <tissue evidence="1">Muscle</tissue>
    </source>
</reference>
<dbReference type="Proteomes" id="UP001487740">
    <property type="component" value="Unassembled WGS sequence"/>
</dbReference>
<name>A0AAW0UB97_SCYPA</name>
<accession>A0AAW0UB97</accession>
<sequence>MNWHYSLDKEGETCGRMVSHGKPCVVGSPERLTLLGLAGHTPQLVHRDDEGRMVSLLSHFTHSQVLDYSVVVLVPLPSRNAQNHRTFKPPR</sequence>